<feature type="compositionally biased region" description="Low complexity" evidence="1">
    <location>
        <begin position="227"/>
        <end position="294"/>
    </location>
</feature>
<dbReference type="EMBL" id="CP021404">
    <property type="protein sequence ID" value="ATI41092.1"/>
    <property type="molecule type" value="Genomic_DNA"/>
</dbReference>
<organism evidence="3 4">
    <name type="scientific">Pacificitalea manganoxidans</name>
    <dbReference type="NCBI Taxonomy" id="1411902"/>
    <lineage>
        <taxon>Bacteria</taxon>
        <taxon>Pseudomonadati</taxon>
        <taxon>Pseudomonadota</taxon>
        <taxon>Alphaproteobacteria</taxon>
        <taxon>Rhodobacterales</taxon>
        <taxon>Paracoccaceae</taxon>
        <taxon>Pacificitalea</taxon>
    </lineage>
</organism>
<keyword evidence="4" id="KW-1185">Reference proteome</keyword>
<dbReference type="AlphaFoldDB" id="A0A291LWM4"/>
<evidence type="ECO:0000313" key="3">
    <source>
        <dbReference type="EMBL" id="ATI41092.1"/>
    </source>
</evidence>
<protein>
    <recommendedName>
        <fullName evidence="5">Tetratricopeptide repeat-like domain-containing protein</fullName>
    </recommendedName>
</protein>
<reference evidence="3 4" key="1">
    <citation type="submission" date="2017-05" db="EMBL/GenBank/DDBJ databases">
        <title>Comparative genomic and metabolic analysis of manganese-oxidizing mechanisms in Celeribater manganoxidans DY25T: its adaption to the environment of polymetallic nodule.</title>
        <authorList>
            <person name="Wang X."/>
        </authorList>
    </citation>
    <scope>NUCLEOTIDE SEQUENCE [LARGE SCALE GENOMIC DNA]</scope>
    <source>
        <strain evidence="3 4">DY25</strain>
    </source>
</reference>
<dbReference type="RefSeq" id="WP_198405220.1">
    <property type="nucleotide sequence ID" value="NZ_CP021404.1"/>
</dbReference>
<keyword evidence="2" id="KW-0812">Transmembrane</keyword>
<accession>A0A291LWM4</accession>
<evidence type="ECO:0000256" key="1">
    <source>
        <dbReference type="SAM" id="MobiDB-lite"/>
    </source>
</evidence>
<proteinExistence type="predicted"/>
<name>A0A291LWM4_9RHOB</name>
<keyword evidence="2" id="KW-1133">Transmembrane helix</keyword>
<feature type="transmembrane region" description="Helical" evidence="2">
    <location>
        <begin position="27"/>
        <end position="44"/>
    </location>
</feature>
<feature type="region of interest" description="Disordered" evidence="1">
    <location>
        <begin position="215"/>
        <end position="302"/>
    </location>
</feature>
<evidence type="ECO:0008006" key="5">
    <source>
        <dbReference type="Google" id="ProtNLM"/>
    </source>
</evidence>
<sequence length="302" mass="30654">MSQTDSFIDEVSEEVRRDRTYTLIRRYGWIAVVVVILIVGGAAWNEWRKAREASLAQAAGDALATAQEIEDPAERQNALLDSDVPESAAPVAELLASAAALAADTPDEAADILAELAADGSADAIYSDLAGYKLLLTAPEGYLSDADRAAMFERLSAPGAPYRLLALEQKVVELAAAGETGAALDGAQALLQENGLTAGLRQRVSQLIVALGGDPNGTAGAEDRAETTPSAPAAPTARVAEPAAAPAADAGAEVAPDSAAPETGTEPAAAPAAAPESTTPPAATEDTDAAPAETNDTEADQG</sequence>
<evidence type="ECO:0000313" key="4">
    <source>
        <dbReference type="Proteomes" id="UP000219050"/>
    </source>
</evidence>
<evidence type="ECO:0000256" key="2">
    <source>
        <dbReference type="SAM" id="Phobius"/>
    </source>
</evidence>
<keyword evidence="2" id="KW-0472">Membrane</keyword>
<dbReference type="KEGG" id="cmag:CBW24_03125"/>
<gene>
    <name evidence="3" type="ORF">CBW24_03125</name>
</gene>
<dbReference type="Proteomes" id="UP000219050">
    <property type="component" value="Chromosome"/>
</dbReference>